<name>A0A9W9KRV0_9EURO</name>
<comment type="caution">
    <text evidence="1">The sequence shown here is derived from an EMBL/GenBank/DDBJ whole genome shotgun (WGS) entry which is preliminary data.</text>
</comment>
<organism evidence="1 2">
    <name type="scientific">Penicillium alfredii</name>
    <dbReference type="NCBI Taxonomy" id="1506179"/>
    <lineage>
        <taxon>Eukaryota</taxon>
        <taxon>Fungi</taxon>
        <taxon>Dikarya</taxon>
        <taxon>Ascomycota</taxon>
        <taxon>Pezizomycotina</taxon>
        <taxon>Eurotiomycetes</taxon>
        <taxon>Eurotiomycetidae</taxon>
        <taxon>Eurotiales</taxon>
        <taxon>Aspergillaceae</taxon>
        <taxon>Penicillium</taxon>
    </lineage>
</organism>
<dbReference type="Proteomes" id="UP001141434">
    <property type="component" value="Unassembled WGS sequence"/>
</dbReference>
<sequence>MFLYDFLVPILPFVVENRLGLDTSYTQLGGECLDLHFIESLIASPLSRRASTQPTLPLHVHDVFHRGSFSVGMLFAGLQEPVVLLSVPVGWLRDRVGTRFPATVGFCTLLPLL</sequence>
<gene>
    <name evidence="1" type="ORF">NUU61_001272</name>
</gene>
<dbReference type="SUPFAM" id="SSF103473">
    <property type="entry name" value="MFS general substrate transporter"/>
    <property type="match status" value="1"/>
</dbReference>
<evidence type="ECO:0008006" key="3">
    <source>
        <dbReference type="Google" id="ProtNLM"/>
    </source>
</evidence>
<dbReference type="OrthoDB" id="5086884at2759"/>
<reference evidence="1" key="1">
    <citation type="submission" date="2022-11" db="EMBL/GenBank/DDBJ databases">
        <authorList>
            <person name="Petersen C."/>
        </authorList>
    </citation>
    <scope>NUCLEOTIDE SEQUENCE</scope>
    <source>
        <strain evidence="1">IBT 34128</strain>
    </source>
</reference>
<proteinExistence type="predicted"/>
<dbReference type="AlphaFoldDB" id="A0A9W9KRV0"/>
<dbReference type="GeneID" id="81391022"/>
<protein>
    <recommendedName>
        <fullName evidence="3">Major facilitator superfamily (MFS) profile domain-containing protein</fullName>
    </recommendedName>
</protein>
<dbReference type="EMBL" id="JAPMSZ010000001">
    <property type="protein sequence ID" value="KAJ5115513.1"/>
    <property type="molecule type" value="Genomic_DNA"/>
</dbReference>
<keyword evidence="2" id="KW-1185">Reference proteome</keyword>
<evidence type="ECO:0000313" key="1">
    <source>
        <dbReference type="EMBL" id="KAJ5115513.1"/>
    </source>
</evidence>
<dbReference type="InterPro" id="IPR036259">
    <property type="entry name" value="MFS_trans_sf"/>
</dbReference>
<dbReference type="Gene3D" id="1.20.1250.20">
    <property type="entry name" value="MFS general substrate transporter like domains"/>
    <property type="match status" value="1"/>
</dbReference>
<reference evidence="1" key="2">
    <citation type="journal article" date="2023" name="IMA Fungus">
        <title>Comparative genomic study of the Penicillium genus elucidates a diverse pangenome and 15 lateral gene transfer events.</title>
        <authorList>
            <person name="Petersen C."/>
            <person name="Sorensen T."/>
            <person name="Nielsen M.R."/>
            <person name="Sondergaard T.E."/>
            <person name="Sorensen J.L."/>
            <person name="Fitzpatrick D.A."/>
            <person name="Frisvad J.C."/>
            <person name="Nielsen K.L."/>
        </authorList>
    </citation>
    <scope>NUCLEOTIDE SEQUENCE</scope>
    <source>
        <strain evidence="1">IBT 34128</strain>
    </source>
</reference>
<evidence type="ECO:0000313" key="2">
    <source>
        <dbReference type="Proteomes" id="UP001141434"/>
    </source>
</evidence>
<dbReference type="RefSeq" id="XP_056516704.1">
    <property type="nucleotide sequence ID" value="XM_056651854.1"/>
</dbReference>
<accession>A0A9W9KRV0</accession>